<feature type="domain" description="Phosphoesterase HXTX" evidence="3">
    <location>
        <begin position="95"/>
        <end position="177"/>
    </location>
</feature>
<reference evidence="4" key="1">
    <citation type="submission" date="2022-10" db="EMBL/GenBank/DDBJ databases">
        <title>Gaoshiqiia sediminis gen. nov., sp. nov., isolated from coastal sediment.</title>
        <authorList>
            <person name="Yu W.X."/>
            <person name="Mu D.S."/>
            <person name="Du J.Z."/>
            <person name="Liang Y.Q."/>
        </authorList>
    </citation>
    <scope>NUCLEOTIDE SEQUENCE</scope>
    <source>
        <strain evidence="4">A06</strain>
    </source>
</reference>
<feature type="short sequence motif" description="HXTX 1" evidence="2">
    <location>
        <begin position="41"/>
        <end position="44"/>
    </location>
</feature>
<dbReference type="GO" id="GO:0008664">
    <property type="term" value="F:RNA 2',3'-cyclic 3'-phosphodiesterase activity"/>
    <property type="evidence" value="ECO:0007669"/>
    <property type="project" value="UniProtKB-EC"/>
</dbReference>
<evidence type="ECO:0000313" key="4">
    <source>
        <dbReference type="EMBL" id="MCW0484781.1"/>
    </source>
</evidence>
<feature type="active site" description="Proton donor" evidence="2">
    <location>
        <position position="41"/>
    </location>
</feature>
<keyword evidence="5" id="KW-1185">Reference proteome</keyword>
<dbReference type="Gene3D" id="3.90.1140.10">
    <property type="entry name" value="Cyclic phosphodiesterase"/>
    <property type="match status" value="1"/>
</dbReference>
<feature type="domain" description="Phosphoesterase HXTX" evidence="3">
    <location>
        <begin position="11"/>
        <end position="91"/>
    </location>
</feature>
<accession>A0AA41YAM4</accession>
<sequence length="188" mass="21106">MKRTFIAINIEPGKQLLKVAGHLQKKLSNEKISWVAPQNLHLTLHFLGETPDDKLPVVKTILQQLASSAQPFTFQLEGVSCFKRHGQPSVIFLAIPENGQLTALASKLGLLLGEAGFMIDERPFKPHLTLARVKYLNNKIRFYKLLEQLDQSNQPVSQVVEVKEIIFFESVLKSSGPQYVALQKFTLG</sequence>
<dbReference type="SUPFAM" id="SSF55144">
    <property type="entry name" value="LigT-like"/>
    <property type="match status" value="1"/>
</dbReference>
<dbReference type="InterPro" id="IPR014051">
    <property type="entry name" value="Phosphoesterase_HXTX"/>
</dbReference>
<comment type="function">
    <text evidence="2">Hydrolyzes RNA 2',3'-cyclic phosphodiester to an RNA 2'-phosphomonoester.</text>
</comment>
<keyword evidence="1 2" id="KW-0378">Hydrolase</keyword>
<dbReference type="GO" id="GO:0004113">
    <property type="term" value="F:2',3'-cyclic-nucleotide 3'-phosphodiesterase activity"/>
    <property type="evidence" value="ECO:0007669"/>
    <property type="project" value="InterPro"/>
</dbReference>
<proteinExistence type="inferred from homology"/>
<dbReference type="PANTHER" id="PTHR35561:SF1">
    <property type="entry name" value="RNA 2',3'-CYCLIC PHOSPHODIESTERASE"/>
    <property type="match status" value="1"/>
</dbReference>
<dbReference type="Pfam" id="PF02834">
    <property type="entry name" value="LigT_PEase"/>
    <property type="match status" value="2"/>
</dbReference>
<dbReference type="InterPro" id="IPR009097">
    <property type="entry name" value="Cyclic_Pdiesterase"/>
</dbReference>
<feature type="short sequence motif" description="HXTX 2" evidence="2">
    <location>
        <begin position="127"/>
        <end position="130"/>
    </location>
</feature>
<protein>
    <recommendedName>
        <fullName evidence="2">RNA 2',3'-cyclic phosphodiesterase</fullName>
        <shortName evidence="2">RNA 2',3'-CPDase</shortName>
        <ecNumber evidence="2">3.1.4.58</ecNumber>
    </recommendedName>
</protein>
<dbReference type="InterPro" id="IPR004175">
    <property type="entry name" value="RNA_CPDase"/>
</dbReference>
<dbReference type="PANTHER" id="PTHR35561">
    <property type="entry name" value="RNA 2',3'-CYCLIC PHOSPHODIESTERASE"/>
    <property type="match status" value="1"/>
</dbReference>
<organism evidence="4 5">
    <name type="scientific">Gaoshiqia sediminis</name>
    <dbReference type="NCBI Taxonomy" id="2986998"/>
    <lineage>
        <taxon>Bacteria</taxon>
        <taxon>Pseudomonadati</taxon>
        <taxon>Bacteroidota</taxon>
        <taxon>Bacteroidia</taxon>
        <taxon>Marinilabiliales</taxon>
        <taxon>Prolixibacteraceae</taxon>
        <taxon>Gaoshiqia</taxon>
    </lineage>
</organism>
<name>A0AA41YAM4_9BACT</name>
<dbReference type="EMBL" id="JAPAAF010000051">
    <property type="protein sequence ID" value="MCW0484781.1"/>
    <property type="molecule type" value="Genomic_DNA"/>
</dbReference>
<dbReference type="HAMAP" id="MF_01940">
    <property type="entry name" value="RNA_CPDase"/>
    <property type="match status" value="1"/>
</dbReference>
<dbReference type="RefSeq" id="WP_282593372.1">
    <property type="nucleotide sequence ID" value="NZ_JAPAAF010000051.1"/>
</dbReference>
<comment type="similarity">
    <text evidence="2">Belongs to the 2H phosphoesterase superfamily. ThpR family.</text>
</comment>
<evidence type="ECO:0000259" key="3">
    <source>
        <dbReference type="Pfam" id="PF02834"/>
    </source>
</evidence>
<feature type="active site" description="Proton acceptor" evidence="2">
    <location>
        <position position="127"/>
    </location>
</feature>
<dbReference type="NCBIfam" id="TIGR02258">
    <property type="entry name" value="2_5_ligase"/>
    <property type="match status" value="1"/>
</dbReference>
<evidence type="ECO:0000313" key="5">
    <source>
        <dbReference type="Proteomes" id="UP001163821"/>
    </source>
</evidence>
<comment type="caution">
    <text evidence="4">The sequence shown here is derived from an EMBL/GenBank/DDBJ whole genome shotgun (WGS) entry which is preliminary data.</text>
</comment>
<evidence type="ECO:0000256" key="1">
    <source>
        <dbReference type="ARBA" id="ARBA00022801"/>
    </source>
</evidence>
<evidence type="ECO:0000256" key="2">
    <source>
        <dbReference type="HAMAP-Rule" id="MF_01940"/>
    </source>
</evidence>
<comment type="catalytic activity">
    <reaction evidence="2">
        <text>a 3'-end 2',3'-cyclophospho-ribonucleotide-RNA + H2O = a 3'-end 2'-phospho-ribonucleotide-RNA + H(+)</text>
        <dbReference type="Rhea" id="RHEA:11828"/>
        <dbReference type="Rhea" id="RHEA-COMP:10464"/>
        <dbReference type="Rhea" id="RHEA-COMP:17353"/>
        <dbReference type="ChEBI" id="CHEBI:15377"/>
        <dbReference type="ChEBI" id="CHEBI:15378"/>
        <dbReference type="ChEBI" id="CHEBI:83064"/>
        <dbReference type="ChEBI" id="CHEBI:173113"/>
        <dbReference type="EC" id="3.1.4.58"/>
    </reaction>
</comment>
<dbReference type="AlphaFoldDB" id="A0AA41YAM4"/>
<gene>
    <name evidence="4" type="primary">thpR</name>
    <name evidence="4" type="ORF">N2K84_18765</name>
</gene>
<dbReference type="EC" id="3.1.4.58" evidence="2"/>
<dbReference type="Proteomes" id="UP001163821">
    <property type="component" value="Unassembled WGS sequence"/>
</dbReference>